<evidence type="ECO:0000313" key="4">
    <source>
        <dbReference type="Proteomes" id="UP000277864"/>
    </source>
</evidence>
<dbReference type="AlphaFoldDB" id="A0A429Z7T1"/>
<evidence type="ECO:0000259" key="2">
    <source>
        <dbReference type="PROSITE" id="PS50975"/>
    </source>
</evidence>
<dbReference type="RefSeq" id="WP_125942354.1">
    <property type="nucleotide sequence ID" value="NZ_PXZH01000001.1"/>
</dbReference>
<dbReference type="GO" id="GO:0005524">
    <property type="term" value="F:ATP binding"/>
    <property type="evidence" value="ECO:0007669"/>
    <property type="project" value="UniProtKB-UniRule"/>
</dbReference>
<keyword evidence="3" id="KW-0436">Ligase</keyword>
<comment type="caution">
    <text evidence="3">The sequence shown here is derived from an EMBL/GenBank/DDBJ whole genome shotgun (WGS) entry which is preliminary data.</text>
</comment>
<keyword evidence="1" id="KW-0547">Nucleotide-binding</keyword>
<protein>
    <submittedName>
        <fullName evidence="3">Carboxylate--amine ligase</fullName>
    </submittedName>
</protein>
<sequence length="413" mass="47996">MTETKEIAFQPLLLGSDINVYGMARSFYEEYGIVSEALASDQLAPTKYSKIVNVHVHPGFDTDPVFIEVMREYAKTKDATKPYLVIACGDGYAELVAKHREELTKDYVCPGNDYHLFEKLLSKVSFYNVCEEYQLPYPKTVIITKEMAENPAAIELTFDFPVALKPANSVEYLSAQFEGRKKAFTIKTREEFELILGRVYEAGYTSEMICQDFIPGDDSHMRVLNVYVDHQSNVRMMCLGHPLLEDPTPAAIGNYVAILPDYNEKIYQTIQNFLETIHYRGFANFDMKYDPRDGEYKLFEINLRQGRSSFYVTLNGYNLARYVTEDLIFNRPFEQTIYGKGDTLWMGVPKKIFTTYVKDGSDKDRGMAMIHKGNYGTTVFYNKDRNFRRHLLMRYMFYNYHGRFKKYFKENKG</sequence>
<dbReference type="InterPro" id="IPR011761">
    <property type="entry name" value="ATP-grasp"/>
</dbReference>
<evidence type="ECO:0000313" key="3">
    <source>
        <dbReference type="EMBL" id="RST89744.1"/>
    </source>
</evidence>
<evidence type="ECO:0000256" key="1">
    <source>
        <dbReference type="PROSITE-ProRule" id="PRU00409"/>
    </source>
</evidence>
<feature type="domain" description="ATP-grasp" evidence="2">
    <location>
        <begin position="127"/>
        <end position="328"/>
    </location>
</feature>
<dbReference type="GO" id="GO:0016874">
    <property type="term" value="F:ligase activity"/>
    <property type="evidence" value="ECO:0007669"/>
    <property type="project" value="UniProtKB-KW"/>
</dbReference>
<dbReference type="Gene3D" id="3.30.470.20">
    <property type="entry name" value="ATP-grasp fold, B domain"/>
    <property type="match status" value="1"/>
</dbReference>
<accession>A0A429Z7T1</accession>
<reference evidence="3 4" key="1">
    <citation type="submission" date="2018-03" db="EMBL/GenBank/DDBJ databases">
        <authorList>
            <person name="Gulvik C.A."/>
        </authorList>
    </citation>
    <scope>NUCLEOTIDE SEQUENCE [LARGE SCALE GENOMIC DNA]</scope>
    <source>
        <strain evidence="3 4">JCM 31581</strain>
    </source>
</reference>
<gene>
    <name evidence="3" type="ORF">C7P63_01310</name>
</gene>
<keyword evidence="1" id="KW-0067">ATP-binding</keyword>
<keyword evidence="4" id="KW-1185">Reference proteome</keyword>
<dbReference type="GO" id="GO:0046872">
    <property type="term" value="F:metal ion binding"/>
    <property type="evidence" value="ECO:0007669"/>
    <property type="project" value="InterPro"/>
</dbReference>
<dbReference type="OrthoDB" id="5420347at2"/>
<dbReference type="PROSITE" id="PS50975">
    <property type="entry name" value="ATP_GRASP"/>
    <property type="match status" value="1"/>
</dbReference>
<name>A0A429Z7T1_9ENTE</name>
<proteinExistence type="predicted"/>
<dbReference type="EMBL" id="PXZH01000001">
    <property type="protein sequence ID" value="RST89744.1"/>
    <property type="molecule type" value="Genomic_DNA"/>
</dbReference>
<organism evidence="3 4">
    <name type="scientific">Vagococcus humatus</name>
    <dbReference type="NCBI Taxonomy" id="1889241"/>
    <lineage>
        <taxon>Bacteria</taxon>
        <taxon>Bacillati</taxon>
        <taxon>Bacillota</taxon>
        <taxon>Bacilli</taxon>
        <taxon>Lactobacillales</taxon>
        <taxon>Enterococcaceae</taxon>
        <taxon>Vagococcus</taxon>
    </lineage>
</organism>
<dbReference type="Proteomes" id="UP000277864">
    <property type="component" value="Unassembled WGS sequence"/>
</dbReference>
<dbReference type="SUPFAM" id="SSF56059">
    <property type="entry name" value="Glutathione synthetase ATP-binding domain-like"/>
    <property type="match status" value="1"/>
</dbReference>